<dbReference type="GO" id="GO:0003777">
    <property type="term" value="F:microtubule motor activity"/>
    <property type="evidence" value="ECO:0007669"/>
    <property type="project" value="InterPro"/>
</dbReference>
<dbReference type="PANTHER" id="PTHR47117">
    <property type="entry name" value="STAR-RELATED LIPID TRANSFER PROTEIN 9"/>
    <property type="match status" value="1"/>
</dbReference>
<dbReference type="Proteomes" id="UP000037069">
    <property type="component" value="Unassembled WGS sequence"/>
</dbReference>
<feature type="coiled-coil region" evidence="4">
    <location>
        <begin position="57"/>
        <end position="147"/>
    </location>
</feature>
<reference evidence="6 7" key="1">
    <citation type="journal article" date="2015" name="Nat. Commun.">
        <title>Lucilia cuprina genome unlocks parasitic fly biology to underpin future interventions.</title>
        <authorList>
            <person name="Anstead C.A."/>
            <person name="Korhonen P.K."/>
            <person name="Young N.D."/>
            <person name="Hall R.S."/>
            <person name="Jex A.R."/>
            <person name="Murali S.C."/>
            <person name="Hughes D.S."/>
            <person name="Lee S.F."/>
            <person name="Perry T."/>
            <person name="Stroehlein A.J."/>
            <person name="Ansell B.R."/>
            <person name="Breugelmans B."/>
            <person name="Hofmann A."/>
            <person name="Qu J."/>
            <person name="Dugan S."/>
            <person name="Lee S.L."/>
            <person name="Chao H."/>
            <person name="Dinh H."/>
            <person name="Han Y."/>
            <person name="Doddapaneni H.V."/>
            <person name="Worley K.C."/>
            <person name="Muzny D.M."/>
            <person name="Ioannidis P."/>
            <person name="Waterhouse R.M."/>
            <person name="Zdobnov E.M."/>
            <person name="James P.J."/>
            <person name="Bagnall N.H."/>
            <person name="Kotze A.C."/>
            <person name="Gibbs R.A."/>
            <person name="Richards S."/>
            <person name="Batterham P."/>
            <person name="Gasser R.B."/>
        </authorList>
    </citation>
    <scope>NUCLEOTIDE SEQUENCE [LARGE SCALE GENOMIC DNA]</scope>
    <source>
        <strain evidence="6 7">LS</strain>
        <tissue evidence="6">Full body</tissue>
    </source>
</reference>
<organism evidence="6 7">
    <name type="scientific">Lucilia cuprina</name>
    <name type="common">Green bottle fly</name>
    <name type="synonym">Australian sheep blowfly</name>
    <dbReference type="NCBI Taxonomy" id="7375"/>
    <lineage>
        <taxon>Eukaryota</taxon>
        <taxon>Metazoa</taxon>
        <taxon>Ecdysozoa</taxon>
        <taxon>Arthropoda</taxon>
        <taxon>Hexapoda</taxon>
        <taxon>Insecta</taxon>
        <taxon>Pterygota</taxon>
        <taxon>Neoptera</taxon>
        <taxon>Endopterygota</taxon>
        <taxon>Diptera</taxon>
        <taxon>Brachycera</taxon>
        <taxon>Muscomorpha</taxon>
        <taxon>Oestroidea</taxon>
        <taxon>Calliphoridae</taxon>
        <taxon>Luciliinae</taxon>
        <taxon>Lucilia</taxon>
    </lineage>
</organism>
<dbReference type="AlphaFoldDB" id="A0A0L0C1F4"/>
<evidence type="ECO:0000256" key="2">
    <source>
        <dbReference type="ARBA" id="ARBA00022840"/>
    </source>
</evidence>
<evidence type="ECO:0000256" key="4">
    <source>
        <dbReference type="SAM" id="Coils"/>
    </source>
</evidence>
<dbReference type="GO" id="GO:0007018">
    <property type="term" value="P:microtubule-based movement"/>
    <property type="evidence" value="ECO:0007669"/>
    <property type="project" value="InterPro"/>
</dbReference>
<evidence type="ECO:0000256" key="1">
    <source>
        <dbReference type="ARBA" id="ARBA00022741"/>
    </source>
</evidence>
<dbReference type="SUPFAM" id="SSF52540">
    <property type="entry name" value="P-loop containing nucleoside triphosphate hydrolases"/>
    <property type="match status" value="1"/>
</dbReference>
<dbReference type="InterPro" id="IPR027417">
    <property type="entry name" value="P-loop_NTPase"/>
</dbReference>
<feature type="coiled-coil region" evidence="4">
    <location>
        <begin position="241"/>
        <end position="300"/>
    </location>
</feature>
<keyword evidence="4" id="KW-0175">Coiled coil</keyword>
<evidence type="ECO:0000313" key="7">
    <source>
        <dbReference type="Proteomes" id="UP000037069"/>
    </source>
</evidence>
<comment type="similarity">
    <text evidence="3">Belongs to the TRAFAC class myosin-kinesin ATPase superfamily. Kinesin family.</text>
</comment>
<dbReference type="Pfam" id="PF00225">
    <property type="entry name" value="Kinesin"/>
    <property type="match status" value="1"/>
</dbReference>
<dbReference type="InterPro" id="IPR036961">
    <property type="entry name" value="Kinesin_motor_dom_sf"/>
</dbReference>
<evidence type="ECO:0000256" key="3">
    <source>
        <dbReference type="PROSITE-ProRule" id="PRU00283"/>
    </source>
</evidence>
<dbReference type="STRING" id="7375.A0A0L0C1F4"/>
<dbReference type="GO" id="GO:0008017">
    <property type="term" value="F:microtubule binding"/>
    <property type="evidence" value="ECO:0007669"/>
    <property type="project" value="InterPro"/>
</dbReference>
<evidence type="ECO:0000313" key="6">
    <source>
        <dbReference type="EMBL" id="KNC26092.1"/>
    </source>
</evidence>
<dbReference type="OrthoDB" id="3176171at2759"/>
<proteinExistence type="inferred from homology"/>
<gene>
    <name evidence="6" type="ORF">FF38_05405</name>
</gene>
<dbReference type="PROSITE" id="PS50067">
    <property type="entry name" value="KINESIN_MOTOR_2"/>
    <property type="match status" value="1"/>
</dbReference>
<sequence>MLWYDSLGGNTKTLMIACISPADTNYDETISTLRYASRAKNISNKPKINEDPKDAKLREYQQEIVQLKKMLEANNLNGNSDNNTNQTLGDEKPPKVSLAWLDDESQKLKNEMQAEMERLREEHIREKREKDQRIQEMEQLKQSYEEQLMLLKPQSKELESRENNSTNQQLTSGNKILQLEACKRIEMIKQALIGGERANDTQLKERRQRKKLDAQRRLSALAHVLSRVEQSEDRDILQGHYTSIQQELNAKNEHLKILRQKNRALEREVSDLQVEFQLDRADYLETIRRLEKNLKFYQQIMDKALPILRKDGKYW</sequence>
<comment type="caution">
    <text evidence="6">The sequence shown here is derived from an EMBL/GenBank/DDBJ whole genome shotgun (WGS) entry which is preliminary data.</text>
</comment>
<keyword evidence="2" id="KW-0067">ATP-binding</keyword>
<protein>
    <recommendedName>
        <fullName evidence="5">Kinesin motor domain-containing protein</fullName>
    </recommendedName>
</protein>
<dbReference type="InterPro" id="IPR001752">
    <property type="entry name" value="Kinesin_motor_dom"/>
</dbReference>
<name>A0A0L0C1F4_LUCCU</name>
<keyword evidence="7" id="KW-1185">Reference proteome</keyword>
<comment type="caution">
    <text evidence="3">Lacks conserved residue(s) required for the propagation of feature annotation.</text>
</comment>
<keyword evidence="1" id="KW-0547">Nucleotide-binding</keyword>
<evidence type="ECO:0000259" key="5">
    <source>
        <dbReference type="PROSITE" id="PS50067"/>
    </source>
</evidence>
<feature type="domain" description="Kinesin motor" evidence="5">
    <location>
        <begin position="1"/>
        <end position="42"/>
    </location>
</feature>
<dbReference type="GO" id="GO:0005524">
    <property type="term" value="F:ATP binding"/>
    <property type="evidence" value="ECO:0007669"/>
    <property type="project" value="UniProtKB-KW"/>
</dbReference>
<dbReference type="Gene3D" id="3.40.850.10">
    <property type="entry name" value="Kinesin motor domain"/>
    <property type="match status" value="1"/>
</dbReference>
<accession>A0A0L0C1F4</accession>
<dbReference type="EMBL" id="JRES01001020">
    <property type="protein sequence ID" value="KNC26092.1"/>
    <property type="molecule type" value="Genomic_DNA"/>
</dbReference>